<dbReference type="InterPro" id="IPR053150">
    <property type="entry name" value="Teicoplanin_resist-assoc"/>
</dbReference>
<dbReference type="Proteomes" id="UP001060018">
    <property type="component" value="Chromosome"/>
</dbReference>
<reference evidence="3" key="1">
    <citation type="journal article" date="2022" name="Pest Manag. Sci.">
        <title>Glutamicibacter halophytocola-mediated host fitness of potato tuber moth on Solanaceae crops.</title>
        <authorList>
            <person name="Wang W."/>
            <person name="Xiao G."/>
            <person name="Du G."/>
            <person name="Chang L."/>
            <person name="Yang Y."/>
            <person name="Ye J."/>
            <person name="Chen B."/>
        </authorList>
    </citation>
    <scope>NUCLEOTIDE SEQUENCE</scope>
    <source>
        <strain evidence="3">S2</strain>
    </source>
</reference>
<evidence type="ECO:0000259" key="2">
    <source>
        <dbReference type="Pfam" id="PF04892"/>
    </source>
</evidence>
<protein>
    <submittedName>
        <fullName evidence="3">VanZ family protein</fullName>
    </submittedName>
</protein>
<dbReference type="Pfam" id="PF04892">
    <property type="entry name" value="VanZ"/>
    <property type="match status" value="1"/>
</dbReference>
<feature type="transmembrane region" description="Helical" evidence="1">
    <location>
        <begin position="105"/>
        <end position="125"/>
    </location>
</feature>
<feature type="transmembrane region" description="Helical" evidence="1">
    <location>
        <begin position="214"/>
        <end position="238"/>
    </location>
</feature>
<feature type="transmembrane region" description="Helical" evidence="1">
    <location>
        <begin position="41"/>
        <end position="61"/>
    </location>
</feature>
<feature type="transmembrane region" description="Helical" evidence="1">
    <location>
        <begin position="327"/>
        <end position="345"/>
    </location>
</feature>
<organism evidence="3 4">
    <name type="scientific">Glutamicibacter halophytocola</name>
    <dbReference type="NCBI Taxonomy" id="1933880"/>
    <lineage>
        <taxon>Bacteria</taxon>
        <taxon>Bacillati</taxon>
        <taxon>Actinomycetota</taxon>
        <taxon>Actinomycetes</taxon>
        <taxon>Micrococcales</taxon>
        <taxon>Micrococcaceae</taxon>
        <taxon>Glutamicibacter</taxon>
    </lineage>
</organism>
<name>A0AA95BRN8_9MICC</name>
<keyword evidence="1" id="KW-0472">Membrane</keyword>
<evidence type="ECO:0000256" key="1">
    <source>
        <dbReference type="SAM" id="Phobius"/>
    </source>
</evidence>
<dbReference type="AlphaFoldDB" id="A0AA95BRN8"/>
<gene>
    <name evidence="3" type="ORF">NUH22_08030</name>
</gene>
<feature type="domain" description="VanZ-like" evidence="2">
    <location>
        <begin position="50"/>
        <end position="186"/>
    </location>
</feature>
<feature type="transmembrane region" description="Helical" evidence="1">
    <location>
        <begin position="137"/>
        <end position="158"/>
    </location>
</feature>
<proteinExistence type="predicted"/>
<dbReference type="InterPro" id="IPR006976">
    <property type="entry name" value="VanZ-like"/>
</dbReference>
<sequence length="374" mass="40533">MQTMIWPAAIAVLGAALFLGAAGVFLLAVQYRRHGRLSWRRTITTAMAAIYGFGLFSYTMLPLPATRQAACYSGMGITQTDPGHFLYEFRAAIAELGLRGFATSFVLWQILFNIILFMPLGILAVRWLRGNVFTGMVLGFAASLAIELTQYTGIWGLYNCAYRVADVDDLIMNTAGALLGAILAYLPIFSFLTGPKEGDARYAAPRRVTRARRALANVFDAAITTGAVFAITGALSLVERLGGPATNERLMNFWIPLVVVFFVFLLPSMSPGRASLGQRCAWLMVAGPGSVPASAPRALIRSILGFGGITFLFQISTSLTDVSPYPILNMLVTAYIAVSVVFFLADSHHRGLAGKATGTGFIDRRAMSIREHQH</sequence>
<evidence type="ECO:0000313" key="4">
    <source>
        <dbReference type="Proteomes" id="UP001060018"/>
    </source>
</evidence>
<dbReference type="EMBL" id="CP102487">
    <property type="protein sequence ID" value="UUX60536.1"/>
    <property type="molecule type" value="Genomic_DNA"/>
</dbReference>
<feature type="transmembrane region" description="Helical" evidence="1">
    <location>
        <begin position="6"/>
        <end position="29"/>
    </location>
</feature>
<dbReference type="PANTHER" id="PTHR36834">
    <property type="entry name" value="MEMBRANE PROTEIN-RELATED"/>
    <property type="match status" value="1"/>
</dbReference>
<keyword evidence="1" id="KW-0812">Transmembrane</keyword>
<accession>A0AA95BRN8</accession>
<feature type="transmembrane region" description="Helical" evidence="1">
    <location>
        <begin position="298"/>
        <end position="315"/>
    </location>
</feature>
<evidence type="ECO:0000313" key="3">
    <source>
        <dbReference type="EMBL" id="UUX60536.1"/>
    </source>
</evidence>
<keyword evidence="1" id="KW-1133">Transmembrane helix</keyword>
<feature type="transmembrane region" description="Helical" evidence="1">
    <location>
        <begin position="170"/>
        <end position="193"/>
    </location>
</feature>
<dbReference type="PANTHER" id="PTHR36834:SF1">
    <property type="entry name" value="INTEGRAL MEMBRANE PROTEIN"/>
    <property type="match status" value="1"/>
</dbReference>
<dbReference type="RefSeq" id="WP_216661328.1">
    <property type="nucleotide sequence ID" value="NZ_CP102487.1"/>
</dbReference>
<feature type="transmembrane region" description="Helical" evidence="1">
    <location>
        <begin position="250"/>
        <end position="269"/>
    </location>
</feature>